<accession>A0A834HLC6</accession>
<dbReference type="Proteomes" id="UP000625711">
    <property type="component" value="Unassembled WGS sequence"/>
</dbReference>
<protein>
    <submittedName>
        <fullName evidence="1">Uncharacterized protein</fullName>
    </submittedName>
</protein>
<organism evidence="1 2">
    <name type="scientific">Rhynchophorus ferrugineus</name>
    <name type="common">Red palm weevil</name>
    <name type="synonym">Curculio ferrugineus</name>
    <dbReference type="NCBI Taxonomy" id="354439"/>
    <lineage>
        <taxon>Eukaryota</taxon>
        <taxon>Metazoa</taxon>
        <taxon>Ecdysozoa</taxon>
        <taxon>Arthropoda</taxon>
        <taxon>Hexapoda</taxon>
        <taxon>Insecta</taxon>
        <taxon>Pterygota</taxon>
        <taxon>Neoptera</taxon>
        <taxon>Endopterygota</taxon>
        <taxon>Coleoptera</taxon>
        <taxon>Polyphaga</taxon>
        <taxon>Cucujiformia</taxon>
        <taxon>Curculionidae</taxon>
        <taxon>Dryophthorinae</taxon>
        <taxon>Rhynchophorus</taxon>
    </lineage>
</organism>
<reference evidence="1" key="1">
    <citation type="submission" date="2020-08" db="EMBL/GenBank/DDBJ databases">
        <title>Genome sequencing and assembly of the red palm weevil Rhynchophorus ferrugineus.</title>
        <authorList>
            <person name="Dias G.B."/>
            <person name="Bergman C.M."/>
            <person name="Manee M."/>
        </authorList>
    </citation>
    <scope>NUCLEOTIDE SEQUENCE</scope>
    <source>
        <strain evidence="1">AA-2017</strain>
        <tissue evidence="1">Whole larva</tissue>
    </source>
</reference>
<comment type="caution">
    <text evidence="1">The sequence shown here is derived from an EMBL/GenBank/DDBJ whole genome shotgun (WGS) entry which is preliminary data.</text>
</comment>
<proteinExistence type="predicted"/>
<dbReference type="AlphaFoldDB" id="A0A834HLC6"/>
<name>A0A834HLC6_RHYFE</name>
<evidence type="ECO:0000313" key="1">
    <source>
        <dbReference type="EMBL" id="KAF7263738.1"/>
    </source>
</evidence>
<keyword evidence="2" id="KW-1185">Reference proteome</keyword>
<sequence>MDILVPYPCAVNTRPTLKASRLFRVSENRRRTSDVLTQVLVLRELYITPSTTVTSVQDVENQVQGRVGLTWPNRSVQTASFPWKAALVLMSACFPAATCTVYYAVTIYRVQFYLAHGKTCNPLADTLPILPKKILE</sequence>
<dbReference type="EMBL" id="JAACXV010019852">
    <property type="protein sequence ID" value="KAF7263738.1"/>
    <property type="molecule type" value="Genomic_DNA"/>
</dbReference>
<evidence type="ECO:0000313" key="2">
    <source>
        <dbReference type="Proteomes" id="UP000625711"/>
    </source>
</evidence>
<gene>
    <name evidence="1" type="ORF">GWI33_001289</name>
</gene>